<gene>
    <name evidence="1" type="ORF">ARMOST_15171</name>
</gene>
<protein>
    <submittedName>
        <fullName evidence="1">Uncharacterized protein</fullName>
    </submittedName>
</protein>
<name>A0A284RSM1_ARMOS</name>
<evidence type="ECO:0000313" key="1">
    <source>
        <dbReference type="EMBL" id="SJL11762.1"/>
    </source>
</evidence>
<reference evidence="2" key="1">
    <citation type="journal article" date="2017" name="Nat. Ecol. Evol.">
        <title>Genome expansion and lineage-specific genetic innovations in the forest pathogenic fungi Armillaria.</title>
        <authorList>
            <person name="Sipos G."/>
            <person name="Prasanna A.N."/>
            <person name="Walter M.C."/>
            <person name="O'Connor E."/>
            <person name="Balint B."/>
            <person name="Krizsan K."/>
            <person name="Kiss B."/>
            <person name="Hess J."/>
            <person name="Varga T."/>
            <person name="Slot J."/>
            <person name="Riley R."/>
            <person name="Boka B."/>
            <person name="Rigling D."/>
            <person name="Barry K."/>
            <person name="Lee J."/>
            <person name="Mihaltcheva S."/>
            <person name="LaButti K."/>
            <person name="Lipzen A."/>
            <person name="Waldron R."/>
            <person name="Moloney N.M."/>
            <person name="Sperisen C."/>
            <person name="Kredics L."/>
            <person name="Vagvoelgyi C."/>
            <person name="Patrignani A."/>
            <person name="Fitzpatrick D."/>
            <person name="Nagy I."/>
            <person name="Doyle S."/>
            <person name="Anderson J.B."/>
            <person name="Grigoriev I.V."/>
            <person name="Gueldener U."/>
            <person name="Muensterkoetter M."/>
            <person name="Nagy L.G."/>
        </authorList>
    </citation>
    <scope>NUCLEOTIDE SEQUENCE [LARGE SCALE GENOMIC DNA]</scope>
    <source>
        <strain evidence="2">C18/9</strain>
    </source>
</reference>
<dbReference type="Proteomes" id="UP000219338">
    <property type="component" value="Unassembled WGS sequence"/>
</dbReference>
<evidence type="ECO:0000313" key="2">
    <source>
        <dbReference type="Proteomes" id="UP000219338"/>
    </source>
</evidence>
<dbReference type="AlphaFoldDB" id="A0A284RSM1"/>
<dbReference type="OrthoDB" id="1534087at2759"/>
<organism evidence="1 2">
    <name type="scientific">Armillaria ostoyae</name>
    <name type="common">Armillaria root rot fungus</name>
    <dbReference type="NCBI Taxonomy" id="47428"/>
    <lineage>
        <taxon>Eukaryota</taxon>
        <taxon>Fungi</taxon>
        <taxon>Dikarya</taxon>
        <taxon>Basidiomycota</taxon>
        <taxon>Agaricomycotina</taxon>
        <taxon>Agaricomycetes</taxon>
        <taxon>Agaricomycetidae</taxon>
        <taxon>Agaricales</taxon>
        <taxon>Marasmiineae</taxon>
        <taxon>Physalacriaceae</taxon>
        <taxon>Armillaria</taxon>
    </lineage>
</organism>
<accession>A0A284RSM1</accession>
<sequence>MAHCAHIIQNNKKAHHELKDTIKYLHEMLRYVSEETKLLQNGQSLTDASTCPLGCAPSVTEPYTILSMCCRRRSVQLRPSRSYIRPYLLCVLTKLACSESLLTEKSMYQRSCKREFESETLESLKHQLIQVSGSTAT</sequence>
<proteinExistence type="predicted"/>
<keyword evidence="2" id="KW-1185">Reference proteome</keyword>
<dbReference type="EMBL" id="FUEG01000015">
    <property type="protein sequence ID" value="SJL11762.1"/>
    <property type="molecule type" value="Genomic_DNA"/>
</dbReference>